<dbReference type="AlphaFoldDB" id="A0A2U3D683"/>
<accession>A0A2U3D683</accession>
<reference evidence="2 3" key="1">
    <citation type="submission" date="2016-11" db="EMBL/GenBank/DDBJ databases">
        <title>Comparative genomics of Acidibacillus ferroxidans species.</title>
        <authorList>
            <person name="Oliveira G."/>
            <person name="Nunes G."/>
            <person name="Oliveira R."/>
            <person name="Araujo F."/>
            <person name="Salim A."/>
            <person name="Scholte L."/>
            <person name="Morais D."/>
            <person name="Nancucheo I."/>
            <person name="Johnson D.B."/>
            <person name="Grail B."/>
            <person name="Bittencourt J."/>
            <person name="Valadares R."/>
        </authorList>
    </citation>
    <scope>NUCLEOTIDE SEQUENCE [LARGE SCALE GENOMIC DNA]</scope>
    <source>
        <strain evidence="2 3">Y002</strain>
    </source>
</reference>
<dbReference type="Pfam" id="PF12802">
    <property type="entry name" value="MarR_2"/>
    <property type="match status" value="1"/>
</dbReference>
<proteinExistence type="predicted"/>
<dbReference type="RefSeq" id="WP_109431423.1">
    <property type="nucleotide sequence ID" value="NZ_MPDK01000026.1"/>
</dbReference>
<protein>
    <recommendedName>
        <fullName evidence="1">HTH marR-type domain-containing protein</fullName>
    </recommendedName>
</protein>
<organism evidence="2 3">
    <name type="scientific">Sulfoacidibacillus thermotolerans</name>
    <name type="common">Acidibacillus sulfuroxidans</name>
    <dbReference type="NCBI Taxonomy" id="1765684"/>
    <lineage>
        <taxon>Bacteria</taxon>
        <taxon>Bacillati</taxon>
        <taxon>Bacillota</taxon>
        <taxon>Bacilli</taxon>
        <taxon>Bacillales</taxon>
        <taxon>Alicyclobacillaceae</taxon>
        <taxon>Sulfoacidibacillus</taxon>
    </lineage>
</organism>
<evidence type="ECO:0000259" key="1">
    <source>
        <dbReference type="Pfam" id="PF12802"/>
    </source>
</evidence>
<sequence>MDLADLYYVARRLHSWLEARVVPVEAVCSIPLYERAVYRDIVESPGASVLEISTRLGLSQSMVSKAVRHGVDQGWIQAASDPKDKRRTLLTPSETLGDQLAVPLAESASSVFTSLFGPKLSETDRQCIEHAFQVLHHRLKELE</sequence>
<gene>
    <name evidence="2" type="ORF">BM613_11920</name>
</gene>
<keyword evidence="3" id="KW-1185">Reference proteome</keyword>
<dbReference type="OrthoDB" id="1853358at2"/>
<feature type="domain" description="HTH marR-type" evidence="1">
    <location>
        <begin position="42"/>
        <end position="87"/>
    </location>
</feature>
<evidence type="ECO:0000313" key="3">
    <source>
        <dbReference type="Proteomes" id="UP000245380"/>
    </source>
</evidence>
<dbReference type="SUPFAM" id="SSF46785">
    <property type="entry name" value="Winged helix' DNA-binding domain"/>
    <property type="match status" value="1"/>
</dbReference>
<dbReference type="EMBL" id="MPDK01000026">
    <property type="protein sequence ID" value="PWI56782.1"/>
    <property type="molecule type" value="Genomic_DNA"/>
</dbReference>
<dbReference type="InterPro" id="IPR036388">
    <property type="entry name" value="WH-like_DNA-bd_sf"/>
</dbReference>
<dbReference type="GO" id="GO:0003700">
    <property type="term" value="F:DNA-binding transcription factor activity"/>
    <property type="evidence" value="ECO:0007669"/>
    <property type="project" value="InterPro"/>
</dbReference>
<name>A0A2U3D683_SULT2</name>
<dbReference type="InterPro" id="IPR036390">
    <property type="entry name" value="WH_DNA-bd_sf"/>
</dbReference>
<evidence type="ECO:0000313" key="2">
    <source>
        <dbReference type="EMBL" id="PWI56782.1"/>
    </source>
</evidence>
<dbReference type="InterPro" id="IPR000835">
    <property type="entry name" value="HTH_MarR-typ"/>
</dbReference>
<dbReference type="Gene3D" id="1.10.10.10">
    <property type="entry name" value="Winged helix-like DNA-binding domain superfamily/Winged helix DNA-binding domain"/>
    <property type="match status" value="1"/>
</dbReference>
<dbReference type="Proteomes" id="UP000245380">
    <property type="component" value="Unassembled WGS sequence"/>
</dbReference>
<comment type="caution">
    <text evidence="2">The sequence shown here is derived from an EMBL/GenBank/DDBJ whole genome shotgun (WGS) entry which is preliminary data.</text>
</comment>